<dbReference type="InterPro" id="IPR029787">
    <property type="entry name" value="Nucleotide_cyclase"/>
</dbReference>
<dbReference type="PROSITE" id="PS50924">
    <property type="entry name" value="MHYT"/>
    <property type="match status" value="1"/>
</dbReference>
<dbReference type="PROSITE" id="PS50883">
    <property type="entry name" value="EAL"/>
    <property type="match status" value="1"/>
</dbReference>
<comment type="caution">
    <text evidence="5">The sequence shown here is derived from an EMBL/GenBank/DDBJ whole genome shotgun (WGS) entry which is preliminary data.</text>
</comment>
<reference evidence="5" key="2">
    <citation type="journal article" date="2021" name="Syst. Appl. Microbiol.">
        <title>Roseomonas hellenica sp. nov., isolated from roots of wild-growing Alkanna tinctoria.</title>
        <authorList>
            <person name="Rat A."/>
            <person name="Naranjo H.D."/>
            <person name="Lebbe L."/>
            <person name="Cnockaert M."/>
            <person name="Krigas N."/>
            <person name="Grigoriadou K."/>
            <person name="Maloupa E."/>
            <person name="Willems A."/>
        </authorList>
    </citation>
    <scope>NUCLEOTIDE SEQUENCE</scope>
    <source>
        <strain evidence="5">LMG 28251</strain>
    </source>
</reference>
<evidence type="ECO:0000313" key="6">
    <source>
        <dbReference type="Proteomes" id="UP001196068"/>
    </source>
</evidence>
<feature type="transmembrane region" description="Helical" evidence="1">
    <location>
        <begin position="49"/>
        <end position="73"/>
    </location>
</feature>
<dbReference type="SMART" id="SM00267">
    <property type="entry name" value="GGDEF"/>
    <property type="match status" value="1"/>
</dbReference>
<proteinExistence type="predicted"/>
<accession>A0AAF1JWL2</accession>
<dbReference type="InterPro" id="IPR000160">
    <property type="entry name" value="GGDEF_dom"/>
</dbReference>
<protein>
    <submittedName>
        <fullName evidence="5">EAL domain-containing protein</fullName>
    </submittedName>
</protein>
<dbReference type="FunFam" id="3.30.70.270:FF:000001">
    <property type="entry name" value="Diguanylate cyclase domain protein"/>
    <property type="match status" value="1"/>
</dbReference>
<keyword evidence="1" id="KW-1133">Transmembrane helix</keyword>
<dbReference type="PROSITE" id="PS50887">
    <property type="entry name" value="GGDEF"/>
    <property type="match status" value="1"/>
</dbReference>
<dbReference type="InterPro" id="IPR035919">
    <property type="entry name" value="EAL_sf"/>
</dbReference>
<dbReference type="SUPFAM" id="SSF141868">
    <property type="entry name" value="EAL domain-like"/>
    <property type="match status" value="1"/>
</dbReference>
<evidence type="ECO:0000259" key="4">
    <source>
        <dbReference type="PROSITE" id="PS50924"/>
    </source>
</evidence>
<feature type="transmembrane region" description="Helical" evidence="1">
    <location>
        <begin position="212"/>
        <end position="237"/>
    </location>
</feature>
<dbReference type="PANTHER" id="PTHR44757:SF2">
    <property type="entry name" value="BIOFILM ARCHITECTURE MAINTENANCE PROTEIN MBAA"/>
    <property type="match status" value="1"/>
</dbReference>
<evidence type="ECO:0000313" key="5">
    <source>
        <dbReference type="EMBL" id="MBR0655327.1"/>
    </source>
</evidence>
<dbReference type="Pfam" id="PF00563">
    <property type="entry name" value="EAL"/>
    <property type="match status" value="1"/>
</dbReference>
<dbReference type="InterPro" id="IPR001633">
    <property type="entry name" value="EAL_dom"/>
</dbReference>
<dbReference type="GO" id="GO:0003824">
    <property type="term" value="F:catalytic activity"/>
    <property type="evidence" value="ECO:0007669"/>
    <property type="project" value="UniProtKB-ARBA"/>
</dbReference>
<feature type="transmembrane region" description="Helical" evidence="1">
    <location>
        <begin position="85"/>
        <end position="107"/>
    </location>
</feature>
<feature type="transmembrane region" description="Helical" evidence="1">
    <location>
        <begin position="114"/>
        <end position="135"/>
    </location>
</feature>
<feature type="transmembrane region" description="Helical" evidence="1">
    <location>
        <begin position="14"/>
        <end position="37"/>
    </location>
</feature>
<dbReference type="InterPro" id="IPR035965">
    <property type="entry name" value="PAS-like_dom_sf"/>
</dbReference>
<dbReference type="RefSeq" id="WP_211874163.1">
    <property type="nucleotide sequence ID" value="NZ_JAAEDH010000009.1"/>
</dbReference>
<evidence type="ECO:0000256" key="1">
    <source>
        <dbReference type="PROSITE-ProRule" id="PRU00244"/>
    </source>
</evidence>
<dbReference type="SMART" id="SM00052">
    <property type="entry name" value="EAL"/>
    <property type="match status" value="1"/>
</dbReference>
<reference evidence="5" key="1">
    <citation type="submission" date="2020-01" db="EMBL/GenBank/DDBJ databases">
        <authorList>
            <person name="Rat A."/>
        </authorList>
    </citation>
    <scope>NUCLEOTIDE SEQUENCE</scope>
    <source>
        <strain evidence="5">LMG 28251</strain>
    </source>
</reference>
<feature type="transmembrane region" description="Helical" evidence="1">
    <location>
        <begin position="179"/>
        <end position="200"/>
    </location>
</feature>
<dbReference type="InterPro" id="IPR043128">
    <property type="entry name" value="Rev_trsase/Diguanyl_cyclase"/>
</dbReference>
<dbReference type="Pfam" id="PF03707">
    <property type="entry name" value="MHYT"/>
    <property type="match status" value="2"/>
</dbReference>
<dbReference type="InterPro" id="IPR052155">
    <property type="entry name" value="Biofilm_reg_signaling"/>
</dbReference>
<dbReference type="Gene3D" id="3.30.70.270">
    <property type="match status" value="1"/>
</dbReference>
<feature type="domain" description="MHYT" evidence="4">
    <location>
        <begin position="12"/>
        <end position="199"/>
    </location>
</feature>
<keyword evidence="1" id="KW-0472">Membrane</keyword>
<dbReference type="CDD" id="cd01948">
    <property type="entry name" value="EAL"/>
    <property type="match status" value="1"/>
</dbReference>
<name>A0AAF1JWL2_9PROT</name>
<gene>
    <name evidence="5" type="ORF">GXW79_09550</name>
</gene>
<dbReference type="Gene3D" id="3.20.20.450">
    <property type="entry name" value="EAL domain"/>
    <property type="match status" value="1"/>
</dbReference>
<dbReference type="PANTHER" id="PTHR44757">
    <property type="entry name" value="DIGUANYLATE CYCLASE DGCP"/>
    <property type="match status" value="1"/>
</dbReference>
<dbReference type="GO" id="GO:0016020">
    <property type="term" value="C:membrane"/>
    <property type="evidence" value="ECO:0007669"/>
    <property type="project" value="UniProtKB-UniRule"/>
</dbReference>
<evidence type="ECO:0000259" key="3">
    <source>
        <dbReference type="PROSITE" id="PS50887"/>
    </source>
</evidence>
<organism evidence="5 6">
    <name type="scientific">Plastoroseomonas arctica</name>
    <dbReference type="NCBI Taxonomy" id="1509237"/>
    <lineage>
        <taxon>Bacteria</taxon>
        <taxon>Pseudomonadati</taxon>
        <taxon>Pseudomonadota</taxon>
        <taxon>Alphaproteobacteria</taxon>
        <taxon>Acetobacterales</taxon>
        <taxon>Acetobacteraceae</taxon>
        <taxon>Plastoroseomonas</taxon>
    </lineage>
</organism>
<dbReference type="InterPro" id="IPR005330">
    <property type="entry name" value="MHYT_dom"/>
</dbReference>
<feature type="transmembrane region" description="Helical" evidence="1">
    <location>
        <begin position="147"/>
        <end position="167"/>
    </location>
</feature>
<dbReference type="Proteomes" id="UP001196068">
    <property type="component" value="Unassembled WGS sequence"/>
</dbReference>
<sequence length="778" mass="83738">MRTLYLCVTERHNLPLVAVAAILCAVGIWTSFALGHEAVRAQTARARRAWGLAAVLAASSAVWATHFIAMIAYEPGLPYRFDTATSVWSFVIALALFGAASAVILTMPSLAGRLIGGGIGGLAISAMHYTGMNAFRTQGALVWDMPVIGVSVAFGIAFAVAAALMPASRSRGVRHLAPVALILAVCLDHFIGMSAVTIAFDPTIPEPSEGINLTLLAAMVANLAFGIVALSIAAVWLQMRDLADISIEGLLICEDNRVVGMNRSLEMILGTDRNQVIGREIATLLPQLPGGVAPGAAETDTTLQVEGADPVPVKVIAKFIHIAGKTRIVVAVRDQRERISTEASIRRLAHEDTLTGLANRFSFNTNLSTRFASRREGGRSFALFMLDLDRFKIVNDTLGHGVGDEVLKRVAQRLAKAIRTADLLARLGGDEFAIVLDNARQPADVSSAAERIIEVLARPFIIKGQVIEIGVSVGIAFAPTDGTSTEALSRSADLALYRAKEEGRGAYRFYEQEMNARMQARRTFEHDLRRAIARQELFVVYQPQVDSTTGRFDGAEALVRWNHPDQGIVSPAAFIPLAEDLGLIGAVGEFVLRKACTDAMTWPSHMTVSVNLSPMQLRDQRLAARVACILAETGLSGARLELELTENALLQDDGRTIAMLHALRALGIRISMDDFGTGYSSISYLRRFPFDKIKIDQSFVRQLPEDGESTAIVRAIATLGQQLGMTVTAEGVETDAQRRFVSASGCGQLQGFLFSKPVTASDVRAMFDADALPTSAVA</sequence>
<dbReference type="NCBIfam" id="TIGR00254">
    <property type="entry name" value="GGDEF"/>
    <property type="match status" value="1"/>
</dbReference>
<dbReference type="Pfam" id="PF00990">
    <property type="entry name" value="GGDEF"/>
    <property type="match status" value="1"/>
</dbReference>
<evidence type="ECO:0000259" key="2">
    <source>
        <dbReference type="PROSITE" id="PS50883"/>
    </source>
</evidence>
<dbReference type="CDD" id="cd01949">
    <property type="entry name" value="GGDEF"/>
    <property type="match status" value="1"/>
</dbReference>
<dbReference type="SUPFAM" id="SSF55785">
    <property type="entry name" value="PYP-like sensor domain (PAS domain)"/>
    <property type="match status" value="1"/>
</dbReference>
<dbReference type="SUPFAM" id="SSF55073">
    <property type="entry name" value="Nucleotide cyclase"/>
    <property type="match status" value="1"/>
</dbReference>
<keyword evidence="1" id="KW-0812">Transmembrane</keyword>
<keyword evidence="6" id="KW-1185">Reference proteome</keyword>
<dbReference type="EMBL" id="JAAEDH010000009">
    <property type="protein sequence ID" value="MBR0655327.1"/>
    <property type="molecule type" value="Genomic_DNA"/>
</dbReference>
<dbReference type="AlphaFoldDB" id="A0AAF1JWL2"/>
<feature type="domain" description="EAL" evidence="2">
    <location>
        <begin position="521"/>
        <end position="771"/>
    </location>
</feature>
<feature type="domain" description="GGDEF" evidence="3">
    <location>
        <begin position="379"/>
        <end position="512"/>
    </location>
</feature>